<feature type="domain" description="ABC transporter" evidence="5">
    <location>
        <begin position="26"/>
        <end position="254"/>
    </location>
</feature>
<feature type="region of interest" description="Disordered" evidence="4">
    <location>
        <begin position="1"/>
        <end position="23"/>
    </location>
</feature>
<evidence type="ECO:0000313" key="6">
    <source>
        <dbReference type="EMBL" id="MFC7579756.1"/>
    </source>
</evidence>
<dbReference type="InterPro" id="IPR003439">
    <property type="entry name" value="ABC_transporter-like_ATP-bd"/>
</dbReference>
<dbReference type="Gene3D" id="3.40.50.300">
    <property type="entry name" value="P-loop containing nucleotide triphosphate hydrolases"/>
    <property type="match status" value="1"/>
</dbReference>
<dbReference type="InterPro" id="IPR051782">
    <property type="entry name" value="ABC_Transporter_VariousFunc"/>
</dbReference>
<dbReference type="PANTHER" id="PTHR42939:SF3">
    <property type="entry name" value="ABC TRANSPORTER ATP-BINDING COMPONENT"/>
    <property type="match status" value="1"/>
</dbReference>
<proteinExistence type="predicted"/>
<sequence>MDLRDVVTSPGPTAPSPVGVPSPLPARAADAAISLEGVTRRQGSFALGPLDVVVPRGLVTGFVGPNGAGKTTTIRTILGMASPDAGVVDVLGAPPGTRQDRLGVVLDTLALAPGWTPLSAAHVISRFYPAWNDARMRDLLRRFEIPAGTRVSDLSRGQRVKLSLALALAHDPELLVLDEPTSGLDPVARLDVLDVFREFMVAPTHTVLFSTHVLSDLDRIADRLVVICSGRIAFAGTPDALAETYAMVRGARDDLTPRAAASLIGARLSPSGTFEGLIRTCDTALFPPSALIESPALDEAVAAWARNADSPAGAPRTAAARPGEER</sequence>
<name>A0ABW2SIQ6_9ACTO</name>
<evidence type="ECO:0000256" key="2">
    <source>
        <dbReference type="ARBA" id="ARBA00022741"/>
    </source>
</evidence>
<keyword evidence="1" id="KW-0813">Transport</keyword>
<organism evidence="6 7">
    <name type="scientific">Schaalia naturae</name>
    <dbReference type="NCBI Taxonomy" id="635203"/>
    <lineage>
        <taxon>Bacteria</taxon>
        <taxon>Bacillati</taxon>
        <taxon>Actinomycetota</taxon>
        <taxon>Actinomycetes</taxon>
        <taxon>Actinomycetales</taxon>
        <taxon>Actinomycetaceae</taxon>
        <taxon>Schaalia</taxon>
    </lineage>
</organism>
<gene>
    <name evidence="6" type="ORF">ACFQWG_00725</name>
</gene>
<evidence type="ECO:0000313" key="7">
    <source>
        <dbReference type="Proteomes" id="UP001596527"/>
    </source>
</evidence>
<dbReference type="PROSITE" id="PS50893">
    <property type="entry name" value="ABC_TRANSPORTER_2"/>
    <property type="match status" value="1"/>
</dbReference>
<dbReference type="CDD" id="cd03230">
    <property type="entry name" value="ABC_DR_subfamily_A"/>
    <property type="match status" value="1"/>
</dbReference>
<accession>A0ABW2SIQ6</accession>
<dbReference type="Proteomes" id="UP001596527">
    <property type="component" value="Unassembled WGS sequence"/>
</dbReference>
<dbReference type="InterPro" id="IPR003593">
    <property type="entry name" value="AAA+_ATPase"/>
</dbReference>
<evidence type="ECO:0000259" key="5">
    <source>
        <dbReference type="PROSITE" id="PS50893"/>
    </source>
</evidence>
<evidence type="ECO:0000256" key="1">
    <source>
        <dbReference type="ARBA" id="ARBA00022448"/>
    </source>
</evidence>
<keyword evidence="3 6" id="KW-0067">ATP-binding</keyword>
<comment type="caution">
    <text evidence="6">The sequence shown here is derived from an EMBL/GenBank/DDBJ whole genome shotgun (WGS) entry which is preliminary data.</text>
</comment>
<reference evidence="7" key="1">
    <citation type="journal article" date="2019" name="Int. J. Syst. Evol. Microbiol.">
        <title>The Global Catalogue of Microorganisms (GCM) 10K type strain sequencing project: providing services to taxonomists for standard genome sequencing and annotation.</title>
        <authorList>
            <consortium name="The Broad Institute Genomics Platform"/>
            <consortium name="The Broad Institute Genome Sequencing Center for Infectious Disease"/>
            <person name="Wu L."/>
            <person name="Ma J."/>
        </authorList>
    </citation>
    <scope>NUCLEOTIDE SEQUENCE [LARGE SCALE GENOMIC DNA]</scope>
    <source>
        <strain evidence="7">CCUG 56698</strain>
    </source>
</reference>
<dbReference type="SMART" id="SM00382">
    <property type="entry name" value="AAA"/>
    <property type="match status" value="1"/>
</dbReference>
<keyword evidence="7" id="KW-1185">Reference proteome</keyword>
<dbReference type="Pfam" id="PF00005">
    <property type="entry name" value="ABC_tran"/>
    <property type="match status" value="1"/>
</dbReference>
<feature type="compositionally biased region" description="Pro residues" evidence="4">
    <location>
        <begin position="12"/>
        <end position="23"/>
    </location>
</feature>
<dbReference type="GO" id="GO:0005524">
    <property type="term" value="F:ATP binding"/>
    <property type="evidence" value="ECO:0007669"/>
    <property type="project" value="UniProtKB-KW"/>
</dbReference>
<dbReference type="PANTHER" id="PTHR42939">
    <property type="entry name" value="ABC TRANSPORTER ATP-BINDING PROTEIN ALBC-RELATED"/>
    <property type="match status" value="1"/>
</dbReference>
<keyword evidence="2" id="KW-0547">Nucleotide-binding</keyword>
<dbReference type="RefSeq" id="WP_380971235.1">
    <property type="nucleotide sequence ID" value="NZ_JBHTEF010000001.1"/>
</dbReference>
<dbReference type="InterPro" id="IPR027417">
    <property type="entry name" value="P-loop_NTPase"/>
</dbReference>
<dbReference type="EMBL" id="JBHTEF010000001">
    <property type="protein sequence ID" value="MFC7579756.1"/>
    <property type="molecule type" value="Genomic_DNA"/>
</dbReference>
<dbReference type="SUPFAM" id="SSF52540">
    <property type="entry name" value="P-loop containing nucleoside triphosphate hydrolases"/>
    <property type="match status" value="1"/>
</dbReference>
<protein>
    <submittedName>
        <fullName evidence="6">ABC transporter ATP-binding protein</fullName>
    </submittedName>
</protein>
<evidence type="ECO:0000256" key="3">
    <source>
        <dbReference type="ARBA" id="ARBA00022840"/>
    </source>
</evidence>
<evidence type="ECO:0000256" key="4">
    <source>
        <dbReference type="SAM" id="MobiDB-lite"/>
    </source>
</evidence>